<evidence type="ECO:0000313" key="3">
    <source>
        <dbReference type="Proteomes" id="UP000199532"/>
    </source>
</evidence>
<gene>
    <name evidence="2" type="ORF">SAMN04487995_0522</name>
</gene>
<protein>
    <submittedName>
        <fullName evidence="2">Uncharacterized protein</fullName>
    </submittedName>
</protein>
<evidence type="ECO:0000256" key="1">
    <source>
        <dbReference type="SAM" id="Phobius"/>
    </source>
</evidence>
<accession>A0A1H6QCE6</accession>
<dbReference type="AlphaFoldDB" id="A0A1H6QCE6"/>
<feature type="transmembrane region" description="Helical" evidence="1">
    <location>
        <begin position="12"/>
        <end position="32"/>
    </location>
</feature>
<feature type="transmembrane region" description="Helical" evidence="1">
    <location>
        <begin position="60"/>
        <end position="80"/>
    </location>
</feature>
<keyword evidence="3" id="KW-1185">Reference proteome</keyword>
<keyword evidence="1" id="KW-1133">Transmembrane helix</keyword>
<sequence length="202" mass="23102">MERPLEKFQSLLPLGYLYLIVLGIMKESLYYYQLNINILKYCSLMDVLISPIAELTSSPIIIYATLFLLAMSLILQTVLTKNSEKEWARKILGLKPTEIDLQKDEIKNIVIQQSIVFLMVALATFFVGIGLSNGEKVAKKIQNNDLSYDYKFNFESDKQEEVFLINSNSSYYFYITKGNKNLKIAPVGSIKTIEVTSSKKNR</sequence>
<dbReference type="OrthoDB" id="1200238at2"/>
<keyword evidence="1" id="KW-0472">Membrane</keyword>
<keyword evidence="1" id="KW-0812">Transmembrane</keyword>
<dbReference type="EMBL" id="FNXY01000001">
    <property type="protein sequence ID" value="SEI41419.1"/>
    <property type="molecule type" value="Genomic_DNA"/>
</dbReference>
<dbReference type="Proteomes" id="UP000199532">
    <property type="component" value="Unassembled WGS sequence"/>
</dbReference>
<evidence type="ECO:0000313" key="2">
    <source>
        <dbReference type="EMBL" id="SEI41419.1"/>
    </source>
</evidence>
<dbReference type="RefSeq" id="WP_090332602.1">
    <property type="nucleotide sequence ID" value="NZ_FNXY01000001.1"/>
</dbReference>
<proteinExistence type="predicted"/>
<name>A0A1H6QCE6_9BACT</name>
<organism evidence="2 3">
    <name type="scientific">Dyadobacter koreensis</name>
    <dbReference type="NCBI Taxonomy" id="408657"/>
    <lineage>
        <taxon>Bacteria</taxon>
        <taxon>Pseudomonadati</taxon>
        <taxon>Bacteroidota</taxon>
        <taxon>Cytophagia</taxon>
        <taxon>Cytophagales</taxon>
        <taxon>Spirosomataceae</taxon>
        <taxon>Dyadobacter</taxon>
    </lineage>
</organism>
<feature type="transmembrane region" description="Helical" evidence="1">
    <location>
        <begin position="109"/>
        <end position="131"/>
    </location>
</feature>
<reference evidence="2 3" key="1">
    <citation type="submission" date="2016-10" db="EMBL/GenBank/DDBJ databases">
        <authorList>
            <person name="de Groot N.N."/>
        </authorList>
    </citation>
    <scope>NUCLEOTIDE SEQUENCE [LARGE SCALE GENOMIC DNA]</scope>
    <source>
        <strain evidence="2 3">DSM 19938</strain>
    </source>
</reference>